<dbReference type="OrthoDB" id="9816289at2"/>
<organism evidence="1 2">
    <name type="scientific">Clostridium cavendishii DSM 21758</name>
    <dbReference type="NCBI Taxonomy" id="1121302"/>
    <lineage>
        <taxon>Bacteria</taxon>
        <taxon>Bacillati</taxon>
        <taxon>Bacillota</taxon>
        <taxon>Clostridia</taxon>
        <taxon>Eubacteriales</taxon>
        <taxon>Clostridiaceae</taxon>
        <taxon>Clostridium</taxon>
    </lineage>
</organism>
<accession>A0A1M6P692</accession>
<dbReference type="AlphaFoldDB" id="A0A1M6P692"/>
<gene>
    <name evidence="1" type="ORF">SAMN02745163_03046</name>
</gene>
<name>A0A1M6P692_9CLOT</name>
<dbReference type="STRING" id="1121302.SAMN02745163_03046"/>
<keyword evidence="2" id="KW-1185">Reference proteome</keyword>
<dbReference type="Gene3D" id="3.90.79.10">
    <property type="entry name" value="Nucleoside Triphosphate Pyrophosphohydrolase"/>
    <property type="match status" value="1"/>
</dbReference>
<dbReference type="SUPFAM" id="SSF55811">
    <property type="entry name" value="Nudix"/>
    <property type="match status" value="1"/>
</dbReference>
<dbReference type="Proteomes" id="UP000184310">
    <property type="component" value="Unassembled WGS sequence"/>
</dbReference>
<dbReference type="RefSeq" id="WP_072989602.1">
    <property type="nucleotide sequence ID" value="NZ_FQZB01000013.1"/>
</dbReference>
<dbReference type="InterPro" id="IPR015797">
    <property type="entry name" value="NUDIX_hydrolase-like_dom_sf"/>
</dbReference>
<proteinExistence type="predicted"/>
<protein>
    <submittedName>
        <fullName evidence="1">Uncharacterized protein</fullName>
    </submittedName>
</protein>
<evidence type="ECO:0000313" key="2">
    <source>
        <dbReference type="Proteomes" id="UP000184310"/>
    </source>
</evidence>
<dbReference type="EMBL" id="FQZB01000013">
    <property type="protein sequence ID" value="SHK03519.1"/>
    <property type="molecule type" value="Genomic_DNA"/>
</dbReference>
<evidence type="ECO:0000313" key="1">
    <source>
        <dbReference type="EMBL" id="SHK03519.1"/>
    </source>
</evidence>
<sequence length="99" mass="11812">MDFLNDILKEMKLKKIYEEIGIITQIIAGFRATDKHPIPNKKDVIKRILYFIAEYDNQQLCYQAEELEVAYLMTYEEAMKLFQFESSKRILNEAKELIE</sequence>
<reference evidence="1 2" key="1">
    <citation type="submission" date="2016-11" db="EMBL/GenBank/DDBJ databases">
        <authorList>
            <person name="Jaros S."/>
            <person name="Januszkiewicz K."/>
            <person name="Wedrychowicz H."/>
        </authorList>
    </citation>
    <scope>NUCLEOTIDE SEQUENCE [LARGE SCALE GENOMIC DNA]</scope>
    <source>
        <strain evidence="1 2">DSM 21758</strain>
    </source>
</reference>